<dbReference type="RefSeq" id="WP_149771082.1">
    <property type="nucleotide sequence ID" value="NZ_VDFQ02000006.1"/>
</dbReference>
<organism evidence="2 3">
    <name type="scientific">Mumia zhuanghuii</name>
    <dbReference type="NCBI Taxonomy" id="2585211"/>
    <lineage>
        <taxon>Bacteria</taxon>
        <taxon>Bacillati</taxon>
        <taxon>Actinomycetota</taxon>
        <taxon>Actinomycetes</taxon>
        <taxon>Propionibacteriales</taxon>
        <taxon>Nocardioidaceae</taxon>
        <taxon>Mumia</taxon>
    </lineage>
</organism>
<name>A0A5Q6RPB1_9ACTN</name>
<comment type="caution">
    <text evidence="2">The sequence shown here is derived from an EMBL/GenBank/DDBJ whole genome shotgun (WGS) entry which is preliminary data.</text>
</comment>
<dbReference type="SUPFAM" id="SSF53474">
    <property type="entry name" value="alpha/beta-Hydrolases"/>
    <property type="match status" value="1"/>
</dbReference>
<gene>
    <name evidence="2" type="ORF">FE697_018310</name>
</gene>
<protein>
    <submittedName>
        <fullName evidence="2">Alpha/beta fold hydrolase</fullName>
    </submittedName>
</protein>
<dbReference type="OrthoDB" id="63034at2"/>
<feature type="domain" description="Serine aminopeptidase S33" evidence="1">
    <location>
        <begin position="28"/>
        <end position="146"/>
    </location>
</feature>
<dbReference type="Proteomes" id="UP000307768">
    <property type="component" value="Unassembled WGS sequence"/>
</dbReference>
<dbReference type="GO" id="GO:0016787">
    <property type="term" value="F:hydrolase activity"/>
    <property type="evidence" value="ECO:0007669"/>
    <property type="project" value="UniProtKB-KW"/>
</dbReference>
<dbReference type="PIRSF" id="PIRSF037442">
    <property type="entry name" value="UCP037442_abhydr"/>
    <property type="match status" value="1"/>
</dbReference>
<evidence type="ECO:0000313" key="3">
    <source>
        <dbReference type="Proteomes" id="UP000307768"/>
    </source>
</evidence>
<sequence>MTTVLAELEIPTTDGRALGACWFEALGRPRGVVVLAPAMATEATYYRHLAAWLRDRGLSVLLFDYTGYGWSSTGPLAEVEADAMRWMLDARDAGSYALERADGLPVTWVGHSLGGQALGLATHERFAGAVLISSGTGTWRYNAPKVRWQAPLLWKAIAPVAIGVSGYFPGKRLGVLGDLPPGVMRQWGRWCMKRDYLWTDFPELVAAYEAVTTPTVSLSFTDDELLADRSFRDLADRLPNAVVEVVRADPRDHGLRSIGHHGFFRKERADLWESLLLPHLATLPS</sequence>
<dbReference type="Gene3D" id="3.40.50.1820">
    <property type="entry name" value="alpha/beta hydrolase"/>
    <property type="match status" value="1"/>
</dbReference>
<keyword evidence="2" id="KW-0378">Hydrolase</keyword>
<evidence type="ECO:0000259" key="1">
    <source>
        <dbReference type="Pfam" id="PF12146"/>
    </source>
</evidence>
<dbReference type="EMBL" id="VDFQ02000006">
    <property type="protein sequence ID" value="KAA1419859.1"/>
    <property type="molecule type" value="Genomic_DNA"/>
</dbReference>
<dbReference type="InterPro" id="IPR022742">
    <property type="entry name" value="Hydrolase_4"/>
</dbReference>
<reference evidence="2 3" key="1">
    <citation type="submission" date="2019-09" db="EMBL/GenBank/DDBJ databases">
        <title>Mumia zhuanghuii sp. nov. isolated from the intestinal contents of plateau pika (Ochotona curzoniae) in the Qinghai-Tibet plateau of China.</title>
        <authorList>
            <person name="Tian Z."/>
        </authorList>
    </citation>
    <scope>NUCLEOTIDE SEQUENCE [LARGE SCALE GENOMIC DNA]</scope>
    <source>
        <strain evidence="3">350</strain>
    </source>
</reference>
<dbReference type="InterPro" id="IPR029058">
    <property type="entry name" value="AB_hydrolase_fold"/>
</dbReference>
<proteinExistence type="predicted"/>
<dbReference type="Pfam" id="PF12146">
    <property type="entry name" value="Hydrolase_4"/>
    <property type="match status" value="1"/>
</dbReference>
<dbReference type="AlphaFoldDB" id="A0A5Q6RPB1"/>
<accession>A0A5Q6RPB1</accession>
<evidence type="ECO:0000313" key="2">
    <source>
        <dbReference type="EMBL" id="KAA1419859.1"/>
    </source>
</evidence>
<dbReference type="InterPro" id="IPR017208">
    <property type="entry name" value="UCP037442_abhydr"/>
</dbReference>